<feature type="signal peptide" evidence="5">
    <location>
        <begin position="1"/>
        <end position="28"/>
    </location>
</feature>
<dbReference type="EC" id="1.8.4.11" evidence="4"/>
<reference evidence="8" key="1">
    <citation type="journal article" date="2019" name="Int. J. Syst. Evol. Microbiol.">
        <title>The Global Catalogue of Microorganisms (GCM) 10K type strain sequencing project: providing services to taxonomists for standard genome sequencing and annotation.</title>
        <authorList>
            <consortium name="The Broad Institute Genomics Platform"/>
            <consortium name="The Broad Institute Genome Sequencing Center for Infectious Disease"/>
            <person name="Wu L."/>
            <person name="Ma J."/>
        </authorList>
    </citation>
    <scope>NUCLEOTIDE SEQUENCE [LARGE SCALE GENOMIC DNA]</scope>
    <source>
        <strain evidence="8">JCM 16545</strain>
    </source>
</reference>
<dbReference type="Proteomes" id="UP001597297">
    <property type="component" value="Unassembled WGS sequence"/>
</dbReference>
<dbReference type="EMBL" id="JBHUJC010000034">
    <property type="protein sequence ID" value="MFD2276913.1"/>
    <property type="molecule type" value="Genomic_DNA"/>
</dbReference>
<proteinExistence type="inferred from homology"/>
<organism evidence="7 8">
    <name type="scientific">Rubritalea spongiae</name>
    <dbReference type="NCBI Taxonomy" id="430797"/>
    <lineage>
        <taxon>Bacteria</taxon>
        <taxon>Pseudomonadati</taxon>
        <taxon>Verrucomicrobiota</taxon>
        <taxon>Verrucomicrobiia</taxon>
        <taxon>Verrucomicrobiales</taxon>
        <taxon>Rubritaleaceae</taxon>
        <taxon>Rubritalea</taxon>
    </lineage>
</organism>
<accession>A0ABW5E4H5</accession>
<protein>
    <recommendedName>
        <fullName evidence="4">Peptide methionine sulfoxide reductase MsrA</fullName>
        <shortName evidence="4">Protein-methionine-S-oxide reductase</shortName>
        <ecNumber evidence="4">1.8.4.11</ecNumber>
    </recommendedName>
    <alternativeName>
        <fullName evidence="4">Peptide-methionine (S)-S-oxide reductase</fullName>
        <shortName evidence="4">Peptide Met(O) reductase</shortName>
    </alternativeName>
</protein>
<comment type="catalytic activity">
    <reaction evidence="3 4">
        <text>[thioredoxin]-disulfide + L-methionine + H2O = L-methionine (S)-S-oxide + [thioredoxin]-dithiol</text>
        <dbReference type="Rhea" id="RHEA:19993"/>
        <dbReference type="Rhea" id="RHEA-COMP:10698"/>
        <dbReference type="Rhea" id="RHEA-COMP:10700"/>
        <dbReference type="ChEBI" id="CHEBI:15377"/>
        <dbReference type="ChEBI" id="CHEBI:29950"/>
        <dbReference type="ChEBI" id="CHEBI:50058"/>
        <dbReference type="ChEBI" id="CHEBI:57844"/>
        <dbReference type="ChEBI" id="CHEBI:58772"/>
        <dbReference type="EC" id="1.8.4.11"/>
    </reaction>
</comment>
<evidence type="ECO:0000256" key="3">
    <source>
        <dbReference type="ARBA" id="ARBA00048782"/>
    </source>
</evidence>
<dbReference type="RefSeq" id="WP_377092828.1">
    <property type="nucleotide sequence ID" value="NZ_JBHSJM010000001.1"/>
</dbReference>
<comment type="catalytic activity">
    <reaction evidence="2 4">
        <text>L-methionyl-[protein] + [thioredoxin]-disulfide + H2O = L-methionyl-(S)-S-oxide-[protein] + [thioredoxin]-dithiol</text>
        <dbReference type="Rhea" id="RHEA:14217"/>
        <dbReference type="Rhea" id="RHEA-COMP:10698"/>
        <dbReference type="Rhea" id="RHEA-COMP:10700"/>
        <dbReference type="Rhea" id="RHEA-COMP:12313"/>
        <dbReference type="Rhea" id="RHEA-COMP:12315"/>
        <dbReference type="ChEBI" id="CHEBI:15377"/>
        <dbReference type="ChEBI" id="CHEBI:16044"/>
        <dbReference type="ChEBI" id="CHEBI:29950"/>
        <dbReference type="ChEBI" id="CHEBI:44120"/>
        <dbReference type="ChEBI" id="CHEBI:50058"/>
        <dbReference type="EC" id="1.8.4.11"/>
    </reaction>
</comment>
<evidence type="ECO:0000313" key="8">
    <source>
        <dbReference type="Proteomes" id="UP001597297"/>
    </source>
</evidence>
<dbReference type="InterPro" id="IPR036509">
    <property type="entry name" value="Met_Sox_Rdtase_MsrA_sf"/>
</dbReference>
<feature type="chain" id="PRO_5046282770" description="Peptide methionine sulfoxide reductase MsrA" evidence="5">
    <location>
        <begin position="29"/>
        <end position="217"/>
    </location>
</feature>
<keyword evidence="5" id="KW-0732">Signal</keyword>
<dbReference type="PANTHER" id="PTHR43774">
    <property type="entry name" value="PEPTIDE METHIONINE SULFOXIDE REDUCTASE"/>
    <property type="match status" value="1"/>
</dbReference>
<evidence type="ECO:0000256" key="5">
    <source>
        <dbReference type="SAM" id="SignalP"/>
    </source>
</evidence>
<evidence type="ECO:0000256" key="1">
    <source>
        <dbReference type="ARBA" id="ARBA00023002"/>
    </source>
</evidence>
<dbReference type="PANTHER" id="PTHR43774:SF1">
    <property type="entry name" value="PEPTIDE METHIONINE SULFOXIDE REDUCTASE MSRA 2"/>
    <property type="match status" value="1"/>
</dbReference>
<dbReference type="InterPro" id="IPR002569">
    <property type="entry name" value="Met_Sox_Rdtase_MsrA_dom"/>
</dbReference>
<dbReference type="GO" id="GO:0008113">
    <property type="term" value="F:peptide-methionine (S)-S-oxide reductase activity"/>
    <property type="evidence" value="ECO:0007669"/>
    <property type="project" value="UniProtKB-EC"/>
</dbReference>
<dbReference type="NCBIfam" id="TIGR00401">
    <property type="entry name" value="msrA"/>
    <property type="match status" value="1"/>
</dbReference>
<sequence length="217" mass="23967">MMKPKSIAILAVLGIAATLFFNKQQAMSADKSPAKMPEIPEGHEQISLGAGCFWCVEAVYNRLDGVKSAVSGYTGGQLENPTYTDICTGTTGHAEVVHLVYDPEKVSTKTILAWFWKAHDPTTLNRQGNDIGTQYRSAIYYYTDAQKAAAEASLKEAQKDFKSPIVTEITKASTFYPAEIYHQDYYRINGQKNGYCRAIIAPKIKKLGLEDKAKVAE</sequence>
<evidence type="ECO:0000313" key="7">
    <source>
        <dbReference type="EMBL" id="MFD2276913.1"/>
    </source>
</evidence>
<dbReference type="Gene3D" id="3.30.1060.10">
    <property type="entry name" value="Peptide methionine sulphoxide reductase MsrA"/>
    <property type="match status" value="1"/>
</dbReference>
<name>A0ABW5E4H5_9BACT</name>
<dbReference type="HAMAP" id="MF_01401">
    <property type="entry name" value="MsrA"/>
    <property type="match status" value="1"/>
</dbReference>
<keyword evidence="1 4" id="KW-0560">Oxidoreductase</keyword>
<gene>
    <name evidence="4 7" type="primary">msrA</name>
    <name evidence="7" type="ORF">ACFSQZ_10560</name>
</gene>
<evidence type="ECO:0000256" key="2">
    <source>
        <dbReference type="ARBA" id="ARBA00047806"/>
    </source>
</evidence>
<feature type="domain" description="Peptide methionine sulphoxide reductase MsrA" evidence="6">
    <location>
        <begin position="46"/>
        <end position="196"/>
    </location>
</feature>
<comment type="caution">
    <text evidence="7">The sequence shown here is derived from an EMBL/GenBank/DDBJ whole genome shotgun (WGS) entry which is preliminary data.</text>
</comment>
<evidence type="ECO:0000259" key="6">
    <source>
        <dbReference type="Pfam" id="PF01625"/>
    </source>
</evidence>
<dbReference type="SUPFAM" id="SSF55068">
    <property type="entry name" value="Peptide methionine sulfoxide reductase"/>
    <property type="match status" value="1"/>
</dbReference>
<evidence type="ECO:0000256" key="4">
    <source>
        <dbReference type="HAMAP-Rule" id="MF_01401"/>
    </source>
</evidence>
<keyword evidence="8" id="KW-1185">Reference proteome</keyword>
<comment type="function">
    <text evidence="4">Has an important function as a repair enzyme for proteins that have been inactivated by oxidation. Catalyzes the reversible oxidation-reduction of methionine sulfoxide in proteins to methionine.</text>
</comment>
<comment type="similarity">
    <text evidence="4">Belongs to the MsrA Met sulfoxide reductase family.</text>
</comment>
<feature type="active site" evidence="4">
    <location>
        <position position="52"/>
    </location>
</feature>
<dbReference type="Pfam" id="PF01625">
    <property type="entry name" value="PMSR"/>
    <property type="match status" value="1"/>
</dbReference>